<dbReference type="Pfam" id="PF13439">
    <property type="entry name" value="Glyco_transf_4"/>
    <property type="match status" value="1"/>
</dbReference>
<protein>
    <submittedName>
        <fullName evidence="4">Glycosyltransferase</fullName>
    </submittedName>
</protein>
<dbReference type="InterPro" id="IPR028098">
    <property type="entry name" value="Glyco_trans_4-like_N"/>
</dbReference>
<dbReference type="Pfam" id="PF13641">
    <property type="entry name" value="Glyco_tranf_2_3"/>
    <property type="match status" value="1"/>
</dbReference>
<sequence>MDQAAVYIILLNWNSAADTLRCLRALTLLRGELARVMVVDNDSEPADLQRLRSGIARWGLAVELVETGENLGFGGGCNIGIRLALERGAEFVWLLNNDAVPHPDALQAMLRVMARDGEVAAVGSVIYDLERPKRVQTWGGGRVWRWAGVARHHRRPVAARRLDYLTAASILLHREALERTGLFDDDTFFMYWEDTDLCFRLRAQGWKLAVAGDAVIWHQRSSSLGHANPLKDYYVTASSRQFLRRYAPRPRLAMILGALGRIARRLLWGKWRNVRAIVSALWDRPYDLSMSPFMAVGAPGLGPLRVAVDANTLSGRLAGIGHYSVALCQQLVADGGATLAYFTARSWAQEPPRPAGLRIPQLLQWRKHIPLGRELQCVLQERQLARLERRWRPDLILGPNFVLAPGKAPSVLVVHDLSHIRYPEVHPPARVAFLNRHLRPALAHARAVLTDSCFTEAELLHYFPEAAGRTHVVYPGISERFAMAPAAEVEVALDGVLLGDDRRFFLFLSTLEPRKNLAGLLAAYTALPAAIRGAHPLVLVGQMGWQESNFAAVLAEMLERGEVRMLGYLRDELLPALYRRALALVYPSLYEGFGLPPIEAMASGCPVLVADVTAMPEACGDAALYCDPLDVRSITAAMRRLAEDEVLRARLAAAGPARAALYTWEAAAAQVLAVMREVVGR</sequence>
<feature type="domain" description="Glycosyl transferase family 1" evidence="2">
    <location>
        <begin position="499"/>
        <end position="656"/>
    </location>
</feature>
<dbReference type="SUPFAM" id="SSF53448">
    <property type="entry name" value="Nucleotide-diphospho-sugar transferases"/>
    <property type="match status" value="1"/>
</dbReference>
<dbReference type="CDD" id="cd03809">
    <property type="entry name" value="GT4_MtfB-like"/>
    <property type="match status" value="1"/>
</dbReference>
<evidence type="ECO:0000313" key="4">
    <source>
        <dbReference type="EMBL" id="QQD74353.1"/>
    </source>
</evidence>
<organism evidence="4 5">
    <name type="scientific">Acidithiobacillus ferrivorans</name>
    <dbReference type="NCBI Taxonomy" id="160808"/>
    <lineage>
        <taxon>Bacteria</taxon>
        <taxon>Pseudomonadati</taxon>
        <taxon>Pseudomonadota</taxon>
        <taxon>Acidithiobacillia</taxon>
        <taxon>Acidithiobacillales</taxon>
        <taxon>Acidithiobacillaceae</taxon>
        <taxon>Acidithiobacillus</taxon>
    </lineage>
</organism>
<evidence type="ECO:0000259" key="2">
    <source>
        <dbReference type="Pfam" id="PF00534"/>
    </source>
</evidence>
<evidence type="ECO:0000256" key="1">
    <source>
        <dbReference type="ARBA" id="ARBA00022679"/>
    </source>
</evidence>
<evidence type="ECO:0000313" key="5">
    <source>
        <dbReference type="Proteomes" id="UP000595420"/>
    </source>
</evidence>
<evidence type="ECO:0000259" key="3">
    <source>
        <dbReference type="Pfam" id="PF13439"/>
    </source>
</evidence>
<dbReference type="Pfam" id="PF00534">
    <property type="entry name" value="Glycos_transf_1"/>
    <property type="match status" value="1"/>
</dbReference>
<dbReference type="SUPFAM" id="SSF53756">
    <property type="entry name" value="UDP-Glycosyltransferase/glycogen phosphorylase"/>
    <property type="match status" value="1"/>
</dbReference>
<dbReference type="Gene3D" id="3.40.50.2000">
    <property type="entry name" value="Glycogen Phosphorylase B"/>
    <property type="match status" value="2"/>
</dbReference>
<feature type="domain" description="Glycosyltransferase subfamily 4-like N-terminal" evidence="3">
    <location>
        <begin position="319"/>
        <end position="478"/>
    </location>
</feature>
<keyword evidence="1 4" id="KW-0808">Transferase</keyword>
<dbReference type="FunFam" id="3.40.50.2000:FF:000119">
    <property type="entry name" value="Glycosyl transferase group 1"/>
    <property type="match status" value="1"/>
</dbReference>
<reference evidence="4 5" key="1">
    <citation type="submission" date="2020-07" db="EMBL/GenBank/DDBJ databases">
        <title>Complete genome sequence analysis of Acidithiobacillus ferrivorans XJFY6S-08 reveals extreme environmental adaptation to alpine acid mine drainage.</title>
        <authorList>
            <person name="Yan L."/>
            <person name="Ni Y."/>
        </authorList>
    </citation>
    <scope>NUCLEOTIDE SEQUENCE [LARGE SCALE GENOMIC DNA]</scope>
    <source>
        <strain evidence="4 5">XJFY6S-08</strain>
    </source>
</reference>
<dbReference type="Gene3D" id="3.90.550.10">
    <property type="entry name" value="Spore Coat Polysaccharide Biosynthesis Protein SpsA, Chain A"/>
    <property type="match status" value="1"/>
</dbReference>
<dbReference type="CDD" id="cd04186">
    <property type="entry name" value="GT_2_like_c"/>
    <property type="match status" value="1"/>
</dbReference>
<dbReference type="PANTHER" id="PTHR46401:SF2">
    <property type="entry name" value="GLYCOSYLTRANSFERASE WBBK-RELATED"/>
    <property type="match status" value="1"/>
</dbReference>
<dbReference type="EMBL" id="CP059488">
    <property type="protein sequence ID" value="QQD74353.1"/>
    <property type="molecule type" value="Genomic_DNA"/>
</dbReference>
<dbReference type="Proteomes" id="UP000595420">
    <property type="component" value="Chromosome"/>
</dbReference>
<proteinExistence type="predicted"/>
<dbReference type="PANTHER" id="PTHR46401">
    <property type="entry name" value="GLYCOSYLTRANSFERASE WBBK-RELATED"/>
    <property type="match status" value="1"/>
</dbReference>
<dbReference type="InterPro" id="IPR029044">
    <property type="entry name" value="Nucleotide-diphossugar_trans"/>
</dbReference>
<name>A0A7T4WGU8_9PROT</name>
<dbReference type="GO" id="GO:0016757">
    <property type="term" value="F:glycosyltransferase activity"/>
    <property type="evidence" value="ECO:0007669"/>
    <property type="project" value="InterPro"/>
</dbReference>
<dbReference type="GO" id="GO:0009103">
    <property type="term" value="P:lipopolysaccharide biosynthetic process"/>
    <property type="evidence" value="ECO:0007669"/>
    <property type="project" value="TreeGrafter"/>
</dbReference>
<dbReference type="InterPro" id="IPR001296">
    <property type="entry name" value="Glyco_trans_1"/>
</dbReference>
<dbReference type="AlphaFoldDB" id="A0A7T4WGU8"/>
<accession>A0A7T4WGU8</accession>
<gene>
    <name evidence="4" type="ORF">H2515_15570</name>
</gene>